<reference evidence="1 2" key="1">
    <citation type="submission" date="2016-10" db="EMBL/GenBank/DDBJ databases">
        <authorList>
            <person name="de Groot N.N."/>
        </authorList>
    </citation>
    <scope>NUCLEOTIDE SEQUENCE [LARGE SCALE GENOMIC DNA]</scope>
    <source>
        <strain evidence="1 2">DSM 26656</strain>
    </source>
</reference>
<dbReference type="Proteomes" id="UP000236743">
    <property type="component" value="Unassembled WGS sequence"/>
</dbReference>
<evidence type="ECO:0000313" key="1">
    <source>
        <dbReference type="EMBL" id="SEG59341.1"/>
    </source>
</evidence>
<dbReference type="EMBL" id="FNUY01000007">
    <property type="protein sequence ID" value="SEG59341.1"/>
    <property type="molecule type" value="Genomic_DNA"/>
</dbReference>
<protein>
    <submittedName>
        <fullName evidence="1">Uncharacterized protein</fullName>
    </submittedName>
</protein>
<keyword evidence="2" id="KW-1185">Reference proteome</keyword>
<dbReference type="OrthoDB" id="8162194at2"/>
<organism evidence="1 2">
    <name type="scientific">Bosea lathyri</name>
    <dbReference type="NCBI Taxonomy" id="1036778"/>
    <lineage>
        <taxon>Bacteria</taxon>
        <taxon>Pseudomonadati</taxon>
        <taxon>Pseudomonadota</taxon>
        <taxon>Alphaproteobacteria</taxon>
        <taxon>Hyphomicrobiales</taxon>
        <taxon>Boseaceae</taxon>
        <taxon>Bosea</taxon>
    </lineage>
</organism>
<gene>
    <name evidence="1" type="ORF">SAMN04488115_107191</name>
</gene>
<name>A0A1H6BEZ6_9HYPH</name>
<evidence type="ECO:0000313" key="2">
    <source>
        <dbReference type="Proteomes" id="UP000236743"/>
    </source>
</evidence>
<proteinExistence type="predicted"/>
<dbReference type="InterPro" id="IPR058159">
    <property type="entry name" value="Phage_holin_10"/>
</dbReference>
<accession>A0A1H6BEZ6</accession>
<sequence length="83" mass="8700">MFSSVQFWSFVRQILLTLGGSLVTKGYIDGGTLEAVVGAIVTLATAGYGLWVRRKAGLVAAVDAMPDKTVISMPSADPIVSAR</sequence>
<dbReference type="RefSeq" id="WP_146071386.1">
    <property type="nucleotide sequence ID" value="NZ_FNUY01000007.1"/>
</dbReference>
<dbReference type="Pfam" id="PF23987">
    <property type="entry name" value="Phage_holin_10"/>
    <property type="match status" value="1"/>
</dbReference>
<dbReference type="AlphaFoldDB" id="A0A1H6BEZ6"/>